<evidence type="ECO:0000313" key="2">
    <source>
        <dbReference type="Proteomes" id="UP000269396"/>
    </source>
</evidence>
<organism evidence="1 2">
    <name type="scientific">Schistosoma mattheei</name>
    <dbReference type="NCBI Taxonomy" id="31246"/>
    <lineage>
        <taxon>Eukaryota</taxon>
        <taxon>Metazoa</taxon>
        <taxon>Spiralia</taxon>
        <taxon>Lophotrochozoa</taxon>
        <taxon>Platyhelminthes</taxon>
        <taxon>Trematoda</taxon>
        <taxon>Digenea</taxon>
        <taxon>Strigeidida</taxon>
        <taxon>Schistosomatoidea</taxon>
        <taxon>Schistosomatidae</taxon>
        <taxon>Schistosoma</taxon>
    </lineage>
</organism>
<proteinExistence type="predicted"/>
<dbReference type="AlphaFoldDB" id="A0A183NPX2"/>
<protein>
    <submittedName>
        <fullName evidence="1">Uncharacterized protein</fullName>
    </submittedName>
</protein>
<accession>A0A183NPX2</accession>
<dbReference type="Proteomes" id="UP000269396">
    <property type="component" value="Unassembled WGS sequence"/>
</dbReference>
<evidence type="ECO:0000313" key="1">
    <source>
        <dbReference type="EMBL" id="VDP03486.1"/>
    </source>
</evidence>
<sequence>MKLRTLHGPYHATLLLVEIVIQEVNDVMGSINVLLGLMKWTVQKMKLKILNHYV</sequence>
<keyword evidence="2" id="KW-1185">Reference proteome</keyword>
<dbReference type="EMBL" id="UZAL01010337">
    <property type="protein sequence ID" value="VDP03486.1"/>
    <property type="molecule type" value="Genomic_DNA"/>
</dbReference>
<name>A0A183NPX2_9TREM</name>
<reference evidence="1 2" key="1">
    <citation type="submission" date="2018-11" db="EMBL/GenBank/DDBJ databases">
        <authorList>
            <consortium name="Pathogen Informatics"/>
        </authorList>
    </citation>
    <scope>NUCLEOTIDE SEQUENCE [LARGE SCALE GENOMIC DNA]</scope>
    <source>
        <strain>Denwood</strain>
        <strain evidence="2">Zambia</strain>
    </source>
</reference>
<gene>
    <name evidence="1" type="ORF">SMTD_LOCUS4158</name>
</gene>